<feature type="compositionally biased region" description="Polar residues" evidence="1">
    <location>
        <begin position="1"/>
        <end position="11"/>
    </location>
</feature>
<dbReference type="EMBL" id="LECT01000006">
    <property type="protein sequence ID" value="KLU07614.1"/>
    <property type="molecule type" value="Genomic_DNA"/>
</dbReference>
<keyword evidence="3" id="KW-1185">Reference proteome</keyword>
<dbReference type="PATRIC" id="fig|595434.4.peg.669"/>
<evidence type="ECO:0000256" key="1">
    <source>
        <dbReference type="SAM" id="MobiDB-lite"/>
    </source>
</evidence>
<sequence length="48" mass="5008">MGQPWVSTQGPAVTKAHPSRGATTVETSSERSAAARLWRATKKAGVGQ</sequence>
<protein>
    <submittedName>
        <fullName evidence="2">Uncharacterized protein</fullName>
    </submittedName>
</protein>
<comment type="caution">
    <text evidence="2">The sequence shown here is derived from an EMBL/GenBank/DDBJ whole genome shotgun (WGS) entry which is preliminary data.</text>
</comment>
<dbReference type="STRING" id="595434.RISK_000692"/>
<dbReference type="AlphaFoldDB" id="A0A0J1EQ44"/>
<reference evidence="2" key="1">
    <citation type="submission" date="2015-05" db="EMBL/GenBank/DDBJ databases">
        <title>Permanent draft genome of Rhodopirellula islandicus K833.</title>
        <authorList>
            <person name="Kizina J."/>
            <person name="Richter M."/>
            <person name="Glockner F.O."/>
            <person name="Harder J."/>
        </authorList>
    </citation>
    <scope>NUCLEOTIDE SEQUENCE [LARGE SCALE GENOMIC DNA]</scope>
    <source>
        <strain evidence="2">K833</strain>
    </source>
</reference>
<evidence type="ECO:0000313" key="2">
    <source>
        <dbReference type="EMBL" id="KLU07614.1"/>
    </source>
</evidence>
<gene>
    <name evidence="2" type="ORF">RISK_000692</name>
</gene>
<feature type="region of interest" description="Disordered" evidence="1">
    <location>
        <begin position="1"/>
        <end position="48"/>
    </location>
</feature>
<feature type="compositionally biased region" description="Polar residues" evidence="1">
    <location>
        <begin position="21"/>
        <end position="31"/>
    </location>
</feature>
<accession>A0A0J1EQ44</accession>
<name>A0A0J1EQ44_RHOIS</name>
<organism evidence="2 3">
    <name type="scientific">Rhodopirellula islandica</name>
    <dbReference type="NCBI Taxonomy" id="595434"/>
    <lineage>
        <taxon>Bacteria</taxon>
        <taxon>Pseudomonadati</taxon>
        <taxon>Planctomycetota</taxon>
        <taxon>Planctomycetia</taxon>
        <taxon>Pirellulales</taxon>
        <taxon>Pirellulaceae</taxon>
        <taxon>Rhodopirellula</taxon>
    </lineage>
</organism>
<proteinExistence type="predicted"/>
<evidence type="ECO:0000313" key="3">
    <source>
        <dbReference type="Proteomes" id="UP000036367"/>
    </source>
</evidence>
<dbReference type="Proteomes" id="UP000036367">
    <property type="component" value="Unassembled WGS sequence"/>
</dbReference>